<sequence>MSATGSHTNKTSQKKDRPQIVKLNKALELAKKWVNDMTEPAEDEYFEIQSRPARLGLGAKVPRASKFVPSDDPLERNYTTNWMLEEELLPKLPRSPPPHRLLAMMMTTMKI</sequence>
<organism evidence="1 2">
    <name type="scientific">Prunus yedoensis var. nudiflora</name>
    <dbReference type="NCBI Taxonomy" id="2094558"/>
    <lineage>
        <taxon>Eukaryota</taxon>
        <taxon>Viridiplantae</taxon>
        <taxon>Streptophyta</taxon>
        <taxon>Embryophyta</taxon>
        <taxon>Tracheophyta</taxon>
        <taxon>Spermatophyta</taxon>
        <taxon>Magnoliopsida</taxon>
        <taxon>eudicotyledons</taxon>
        <taxon>Gunneridae</taxon>
        <taxon>Pentapetalae</taxon>
        <taxon>rosids</taxon>
        <taxon>fabids</taxon>
        <taxon>Rosales</taxon>
        <taxon>Rosaceae</taxon>
        <taxon>Amygdaloideae</taxon>
        <taxon>Amygdaleae</taxon>
        <taxon>Prunus</taxon>
    </lineage>
</organism>
<gene>
    <name evidence="1" type="ORF">Pyn_27565</name>
</gene>
<keyword evidence="2" id="KW-1185">Reference proteome</keyword>
<proteinExistence type="predicted"/>
<evidence type="ECO:0000313" key="2">
    <source>
        <dbReference type="Proteomes" id="UP000250321"/>
    </source>
</evidence>
<protein>
    <submittedName>
        <fullName evidence="1">Uncharacterized protein</fullName>
    </submittedName>
</protein>
<dbReference type="STRING" id="2094558.A0A314Y6G9"/>
<dbReference type="PANTHER" id="PTHR35741">
    <property type="entry name" value="FACTOR CWC22-LIKE PROTEIN, PUTATIVE (DUF3245)-RELATED"/>
    <property type="match status" value="1"/>
</dbReference>
<reference evidence="1 2" key="1">
    <citation type="submission" date="2018-02" db="EMBL/GenBank/DDBJ databases">
        <title>Draft genome of wild Prunus yedoensis var. nudiflora.</title>
        <authorList>
            <person name="Baek S."/>
            <person name="Kim J.-H."/>
            <person name="Choi K."/>
            <person name="Kim G.-B."/>
            <person name="Cho A."/>
            <person name="Jang H."/>
            <person name="Shin C.-H."/>
            <person name="Yu H.-J."/>
            <person name="Mun J.-H."/>
        </authorList>
    </citation>
    <scope>NUCLEOTIDE SEQUENCE [LARGE SCALE GENOMIC DNA]</scope>
    <source>
        <strain evidence="2">cv. Jeju island</strain>
        <tissue evidence="1">Leaf</tissue>
    </source>
</reference>
<comment type="caution">
    <text evidence="1">The sequence shown here is derived from an EMBL/GenBank/DDBJ whole genome shotgun (WGS) entry which is preliminary data.</text>
</comment>
<evidence type="ECO:0000313" key="1">
    <source>
        <dbReference type="EMBL" id="PQQ00121.1"/>
    </source>
</evidence>
<dbReference type="PANTHER" id="PTHR35741:SF1">
    <property type="entry name" value="FACTOR CWC22-LIKE PROTEIN, PUTATIVE (DUF3245)-RELATED"/>
    <property type="match status" value="1"/>
</dbReference>
<dbReference type="EMBL" id="PJQY01001739">
    <property type="protein sequence ID" value="PQQ00121.1"/>
    <property type="molecule type" value="Genomic_DNA"/>
</dbReference>
<name>A0A314Y6G9_PRUYE</name>
<dbReference type="Proteomes" id="UP000250321">
    <property type="component" value="Unassembled WGS sequence"/>
</dbReference>
<dbReference type="AlphaFoldDB" id="A0A314Y6G9"/>
<accession>A0A314Y6G9</accession>
<dbReference type="OrthoDB" id="1908779at2759"/>